<feature type="region of interest" description="Disordered" evidence="1">
    <location>
        <begin position="42"/>
        <end position="63"/>
    </location>
</feature>
<proteinExistence type="predicted"/>
<dbReference type="EMBL" id="NCEB01000015">
    <property type="protein sequence ID" value="OYX33581.1"/>
    <property type="molecule type" value="Genomic_DNA"/>
</dbReference>
<dbReference type="InterPro" id="IPR010281">
    <property type="entry name" value="DUF885"/>
</dbReference>
<sequence>MSRRLLSATAAFLAFATPAWAQNAGENRLTALLAEHEAVERRFDPVTSSENGDQAALSRLGDSSPAAVEARAQALRELRAGLAEIDAAGLPDDADRLNLALLMRSIDDDLESLTFDRARLGGGGGGFDGLGRNTPLRTRADAEAWLTRMGQMAAAQRQGIENSRRGIASGWTQPRQIIERSITVARATAARPVEQSPLLLPFATLPQSVPEAEREAYRARALEIITNEIVPAQQEQLAFLETELLPAARPGLGVRTLPNGEAYYRYLVRSNTTTDMTPEQVHELGLSEVARIRAEMDGVIAETGFEGSFPEFLNFLRTDPQFYATSPEELVRIVAEISRRADAALPRIFGTLPRLTYGIEETPAETAPTSATAGYTPGSAELGKAGTYVLNTYRLDQRPLYEMPALTLHEATPGHHLQVALMQEQPEAPYFRRTSWFTSYVEGWGLYAETLGYDMDMYTTPYERFGRLSYEMWRACRLVVDTGIHWLGWTEAEARECFEQNSALSPQNITAEVNRYIGNPGQALAYKIGELTFRRMRAEAEAALGERFDLRAFHDHLLSDGALPMDIVETRMRAWIQEQQALPIT</sequence>
<feature type="signal peptide" evidence="2">
    <location>
        <begin position="1"/>
        <end position="21"/>
    </location>
</feature>
<dbReference type="Pfam" id="PF05960">
    <property type="entry name" value="DUF885"/>
    <property type="match status" value="1"/>
</dbReference>
<dbReference type="PANTHER" id="PTHR33361:SF2">
    <property type="entry name" value="DUF885 DOMAIN-CONTAINING PROTEIN"/>
    <property type="match status" value="1"/>
</dbReference>
<evidence type="ECO:0008006" key="5">
    <source>
        <dbReference type="Google" id="ProtNLM"/>
    </source>
</evidence>
<reference evidence="3 4" key="1">
    <citation type="submission" date="2017-03" db="EMBL/GenBank/DDBJ databases">
        <title>Lifting the veil on microbial sulfur biogeochemistry in mining wastewaters.</title>
        <authorList>
            <person name="Kantor R.S."/>
            <person name="Colenbrander Nelson T."/>
            <person name="Marshall S."/>
            <person name="Bennett D."/>
            <person name="Apte S."/>
            <person name="Camacho D."/>
            <person name="Thomas B.C."/>
            <person name="Warren L.A."/>
            <person name="Banfield J.F."/>
        </authorList>
    </citation>
    <scope>NUCLEOTIDE SEQUENCE [LARGE SCALE GENOMIC DNA]</scope>
    <source>
        <strain evidence="3">32-69-9</strain>
    </source>
</reference>
<dbReference type="Proteomes" id="UP000215595">
    <property type="component" value="Unassembled WGS sequence"/>
</dbReference>
<evidence type="ECO:0000256" key="1">
    <source>
        <dbReference type="SAM" id="MobiDB-lite"/>
    </source>
</evidence>
<evidence type="ECO:0000313" key="3">
    <source>
        <dbReference type="EMBL" id="OYX33581.1"/>
    </source>
</evidence>
<dbReference type="PANTHER" id="PTHR33361">
    <property type="entry name" value="GLR0591 PROTEIN"/>
    <property type="match status" value="1"/>
</dbReference>
<protein>
    <recommendedName>
        <fullName evidence="5">DUF885 domain-containing protein</fullName>
    </recommendedName>
</protein>
<evidence type="ECO:0000256" key="2">
    <source>
        <dbReference type="SAM" id="SignalP"/>
    </source>
</evidence>
<comment type="caution">
    <text evidence="3">The sequence shown here is derived from an EMBL/GenBank/DDBJ whole genome shotgun (WGS) entry which is preliminary data.</text>
</comment>
<evidence type="ECO:0000313" key="4">
    <source>
        <dbReference type="Proteomes" id="UP000215595"/>
    </source>
</evidence>
<keyword evidence="2" id="KW-0732">Signal</keyword>
<gene>
    <name evidence="3" type="ORF">B7Z01_08450</name>
</gene>
<dbReference type="AlphaFoldDB" id="A0A258FM62"/>
<feature type="chain" id="PRO_5012626964" description="DUF885 domain-containing protein" evidence="2">
    <location>
        <begin position="22"/>
        <end position="585"/>
    </location>
</feature>
<accession>A0A258FM62</accession>
<organism evidence="3 4">
    <name type="scientific">Brevundimonas subvibrioides</name>
    <dbReference type="NCBI Taxonomy" id="74313"/>
    <lineage>
        <taxon>Bacteria</taxon>
        <taxon>Pseudomonadati</taxon>
        <taxon>Pseudomonadota</taxon>
        <taxon>Alphaproteobacteria</taxon>
        <taxon>Caulobacterales</taxon>
        <taxon>Caulobacteraceae</taxon>
        <taxon>Brevundimonas</taxon>
    </lineage>
</organism>
<name>A0A258FM62_9CAUL</name>